<evidence type="ECO:0000313" key="2">
    <source>
        <dbReference type="EMBL" id="VDO35672.1"/>
    </source>
</evidence>
<dbReference type="Proteomes" id="UP000280834">
    <property type="component" value="Unassembled WGS sequence"/>
</dbReference>
<keyword evidence="1" id="KW-1133">Transmembrane helix</keyword>
<keyword evidence="1" id="KW-0472">Membrane</keyword>
<dbReference type="STRING" id="42155.A0A0R3QXK0"/>
<keyword evidence="3" id="KW-1185">Reference proteome</keyword>
<gene>
    <name evidence="2" type="ORF">BTMF_LOCUS10485</name>
</gene>
<accession>A0A0R3QXK0</accession>
<dbReference type="EMBL" id="UZAG01017619">
    <property type="protein sequence ID" value="VDO35672.1"/>
    <property type="molecule type" value="Genomic_DNA"/>
</dbReference>
<proteinExistence type="predicted"/>
<dbReference type="AlphaFoldDB" id="A0A0R3QXK0"/>
<reference evidence="4" key="1">
    <citation type="submission" date="2017-02" db="UniProtKB">
        <authorList>
            <consortium name="WormBaseParasite"/>
        </authorList>
    </citation>
    <scope>IDENTIFICATION</scope>
</reference>
<evidence type="ECO:0000313" key="3">
    <source>
        <dbReference type="Proteomes" id="UP000280834"/>
    </source>
</evidence>
<keyword evidence="1" id="KW-0812">Transmembrane</keyword>
<evidence type="ECO:0000256" key="1">
    <source>
        <dbReference type="SAM" id="Phobius"/>
    </source>
</evidence>
<dbReference type="WBParaSite" id="BTMF_0001247201-mRNA-1">
    <property type="protein sequence ID" value="BTMF_0001247201-mRNA-1"/>
    <property type="gene ID" value="BTMF_0001247201"/>
</dbReference>
<reference evidence="2 3" key="2">
    <citation type="submission" date="2018-11" db="EMBL/GenBank/DDBJ databases">
        <authorList>
            <consortium name="Pathogen Informatics"/>
        </authorList>
    </citation>
    <scope>NUCLEOTIDE SEQUENCE [LARGE SCALE GENOMIC DNA]</scope>
</reference>
<protein>
    <submittedName>
        <fullName evidence="4">Col_cuticle_N domain-containing protein</fullName>
    </submittedName>
</protein>
<organism evidence="4">
    <name type="scientific">Brugia timori</name>
    <dbReference type="NCBI Taxonomy" id="42155"/>
    <lineage>
        <taxon>Eukaryota</taxon>
        <taxon>Metazoa</taxon>
        <taxon>Ecdysozoa</taxon>
        <taxon>Nematoda</taxon>
        <taxon>Chromadorea</taxon>
        <taxon>Rhabditida</taxon>
        <taxon>Spirurina</taxon>
        <taxon>Spiruromorpha</taxon>
        <taxon>Filarioidea</taxon>
        <taxon>Onchocercidae</taxon>
        <taxon>Brugia</taxon>
    </lineage>
</organism>
<feature type="transmembrane region" description="Helical" evidence="1">
    <location>
        <begin position="29"/>
        <end position="54"/>
    </location>
</feature>
<evidence type="ECO:0000313" key="4">
    <source>
        <dbReference type="WBParaSite" id="BTMF_0001247201-mRNA-1"/>
    </source>
</evidence>
<sequence>MFVLNEDTPLWNSEVQKVMISFISNEDRFFALGLATIATSVLTLFALLLTVAVIQRKTNLTQLEAKLRAESFKVWKARNHR</sequence>
<name>A0A0R3QXK0_9BILA</name>